<feature type="transmembrane region" description="Helical" evidence="2">
    <location>
        <begin position="230"/>
        <end position="251"/>
    </location>
</feature>
<name>A0A6A5RIK9_9PLEO</name>
<reference evidence="3" key="1">
    <citation type="journal article" date="2020" name="Stud. Mycol.">
        <title>101 Dothideomycetes genomes: a test case for predicting lifestyles and emergence of pathogens.</title>
        <authorList>
            <person name="Haridas S."/>
            <person name="Albert R."/>
            <person name="Binder M."/>
            <person name="Bloem J."/>
            <person name="Labutti K."/>
            <person name="Salamov A."/>
            <person name="Andreopoulos B."/>
            <person name="Baker S."/>
            <person name="Barry K."/>
            <person name="Bills G."/>
            <person name="Bluhm B."/>
            <person name="Cannon C."/>
            <person name="Castanera R."/>
            <person name="Culley D."/>
            <person name="Daum C."/>
            <person name="Ezra D."/>
            <person name="Gonzalez J."/>
            <person name="Henrissat B."/>
            <person name="Kuo A."/>
            <person name="Liang C."/>
            <person name="Lipzen A."/>
            <person name="Lutzoni F."/>
            <person name="Magnuson J."/>
            <person name="Mondo S."/>
            <person name="Nolan M."/>
            <person name="Ohm R."/>
            <person name="Pangilinan J."/>
            <person name="Park H.-J."/>
            <person name="Ramirez L."/>
            <person name="Alfaro M."/>
            <person name="Sun H."/>
            <person name="Tritt A."/>
            <person name="Yoshinaga Y."/>
            <person name="Zwiers L.-H."/>
            <person name="Turgeon B."/>
            <person name="Goodwin S."/>
            <person name="Spatafora J."/>
            <person name="Crous P."/>
            <person name="Grigoriev I."/>
        </authorList>
    </citation>
    <scope>NUCLEOTIDE SEQUENCE</scope>
    <source>
        <strain evidence="3">CBS 183.55</strain>
    </source>
</reference>
<dbReference type="GeneID" id="54345487"/>
<evidence type="ECO:0000256" key="2">
    <source>
        <dbReference type="SAM" id="Phobius"/>
    </source>
</evidence>
<feature type="compositionally biased region" description="Polar residues" evidence="1">
    <location>
        <begin position="132"/>
        <end position="150"/>
    </location>
</feature>
<keyword evidence="2" id="KW-0472">Membrane</keyword>
<keyword evidence="4" id="KW-1185">Reference proteome</keyword>
<feature type="transmembrane region" description="Helical" evidence="2">
    <location>
        <begin position="313"/>
        <end position="336"/>
    </location>
</feature>
<accession>A0A6A5RIK9</accession>
<evidence type="ECO:0000256" key="1">
    <source>
        <dbReference type="SAM" id="MobiDB-lite"/>
    </source>
</evidence>
<dbReference type="RefSeq" id="XP_033447545.1">
    <property type="nucleotide sequence ID" value="XM_033587840.1"/>
</dbReference>
<proteinExistence type="predicted"/>
<gene>
    <name evidence="3" type="ORF">M421DRAFT_176174</name>
</gene>
<protein>
    <submittedName>
        <fullName evidence="3">Uncharacterized protein</fullName>
    </submittedName>
</protein>
<feature type="region of interest" description="Disordered" evidence="1">
    <location>
        <begin position="111"/>
        <end position="225"/>
    </location>
</feature>
<dbReference type="EMBL" id="ML978972">
    <property type="protein sequence ID" value="KAF1927293.1"/>
    <property type="molecule type" value="Genomic_DNA"/>
</dbReference>
<dbReference type="AlphaFoldDB" id="A0A6A5RIK9"/>
<evidence type="ECO:0000313" key="3">
    <source>
        <dbReference type="EMBL" id="KAF1927293.1"/>
    </source>
</evidence>
<feature type="compositionally biased region" description="Low complexity" evidence="1">
    <location>
        <begin position="163"/>
        <end position="177"/>
    </location>
</feature>
<keyword evidence="2" id="KW-1133">Transmembrane helix</keyword>
<dbReference type="Proteomes" id="UP000800082">
    <property type="component" value="Unassembled WGS sequence"/>
</dbReference>
<evidence type="ECO:0000313" key="4">
    <source>
        <dbReference type="Proteomes" id="UP000800082"/>
    </source>
</evidence>
<sequence>MQFEGSGRLQGVAKFLWYVCRMWTCAVGRSWTLCMSFVSLCHSCVVNARDEYAAANIPRVEGYVSVPLASRCAEPFLKFHPSQLANGNIRIYPRENFVFCTVVQRYPRSIASNRFPNKPRTRHIRSPPTPALSHTPNPTSNLQVHSTTKLQIKPQDHKPQPQTPQLPTNQPTNPAPLKMAADLPPSTITPMKYAHTLSGPPLSPPTLPSDLQKPTPPPPNPPTHHQHRRLLLTLFALALIALTIALCVLFNSPSCATHTAVCQDLLPWAHGDTKRSLVAVRNIGFTAMQERWSAGIVGLGKRATPSARYDDDLVLGICAGGAGVAVVFGLVVSWVVERVRRGTSIKHKTISEGEAGKGA</sequence>
<keyword evidence="2" id="KW-0812">Transmembrane</keyword>
<organism evidence="3 4">
    <name type="scientific">Didymella exigua CBS 183.55</name>
    <dbReference type="NCBI Taxonomy" id="1150837"/>
    <lineage>
        <taxon>Eukaryota</taxon>
        <taxon>Fungi</taxon>
        <taxon>Dikarya</taxon>
        <taxon>Ascomycota</taxon>
        <taxon>Pezizomycotina</taxon>
        <taxon>Dothideomycetes</taxon>
        <taxon>Pleosporomycetidae</taxon>
        <taxon>Pleosporales</taxon>
        <taxon>Pleosporineae</taxon>
        <taxon>Didymellaceae</taxon>
        <taxon>Didymella</taxon>
    </lineage>
</organism>